<organism evidence="1 2">
    <name type="scientific">Lacimonas salitolerans</name>
    <dbReference type="NCBI Taxonomy" id="1323750"/>
    <lineage>
        <taxon>Bacteria</taxon>
        <taxon>Pseudomonadati</taxon>
        <taxon>Pseudomonadota</taxon>
        <taxon>Alphaproteobacteria</taxon>
        <taxon>Rhodobacterales</taxon>
        <taxon>Paracoccaceae</taxon>
        <taxon>Lacimonas</taxon>
    </lineage>
</organism>
<evidence type="ECO:0000313" key="2">
    <source>
        <dbReference type="Proteomes" id="UP001597186"/>
    </source>
</evidence>
<name>A0ABW4EKP1_9RHOB</name>
<dbReference type="EC" id="3.5.1.-" evidence="1"/>
<dbReference type="InterPro" id="IPR003737">
    <property type="entry name" value="GlcNAc_PI_deacetylase-related"/>
</dbReference>
<dbReference type="GO" id="GO:0016787">
    <property type="term" value="F:hydrolase activity"/>
    <property type="evidence" value="ECO:0007669"/>
    <property type="project" value="UniProtKB-KW"/>
</dbReference>
<keyword evidence="1" id="KW-0378">Hydrolase</keyword>
<dbReference type="PANTHER" id="PTHR12993:SF29">
    <property type="entry name" value="BLR3841 PROTEIN"/>
    <property type="match status" value="1"/>
</dbReference>
<dbReference type="InterPro" id="IPR024078">
    <property type="entry name" value="LmbE-like_dom_sf"/>
</dbReference>
<reference evidence="2" key="1">
    <citation type="journal article" date="2019" name="Int. J. Syst. Evol. Microbiol.">
        <title>The Global Catalogue of Microorganisms (GCM) 10K type strain sequencing project: providing services to taxonomists for standard genome sequencing and annotation.</title>
        <authorList>
            <consortium name="The Broad Institute Genomics Platform"/>
            <consortium name="The Broad Institute Genome Sequencing Center for Infectious Disease"/>
            <person name="Wu L."/>
            <person name="Ma J."/>
        </authorList>
    </citation>
    <scope>NUCLEOTIDE SEQUENCE [LARGE SCALE GENOMIC DNA]</scope>
    <source>
        <strain evidence="2">CGMCC 1.12477</strain>
    </source>
</reference>
<sequence>MTSPVLQAAAAAPGVTIHTLSNGGDVLVLAPHPDDETLGCGAAIAALTDMGRRAQVVVVTDGGQSHPASLSHPPDTLRQLRAAEVTRAVDILTDGRGPAPVLLGYPDGDAPEGDDAVARIHAFMTPATASVWVTWGGDPHHDHQRTARLAARLAEKLFHALLWISPRKQRTPSTTVADIGDL</sequence>
<dbReference type="EMBL" id="JBHUDD010000130">
    <property type="protein sequence ID" value="MFD1510583.1"/>
    <property type="molecule type" value="Genomic_DNA"/>
</dbReference>
<dbReference type="Gene3D" id="3.40.50.10320">
    <property type="entry name" value="LmbE-like"/>
    <property type="match status" value="1"/>
</dbReference>
<dbReference type="Pfam" id="PF02585">
    <property type="entry name" value="PIG-L"/>
    <property type="match status" value="1"/>
</dbReference>
<accession>A0ABW4EKP1</accession>
<dbReference type="SUPFAM" id="SSF102588">
    <property type="entry name" value="LmbE-like"/>
    <property type="match status" value="1"/>
</dbReference>
<dbReference type="RefSeq" id="WP_379916891.1">
    <property type="nucleotide sequence ID" value="NZ_JBHUDD010000130.1"/>
</dbReference>
<keyword evidence="2" id="KW-1185">Reference proteome</keyword>
<dbReference type="PANTHER" id="PTHR12993">
    <property type="entry name" value="N-ACETYLGLUCOSAMINYL-PHOSPHATIDYLINOSITOL DE-N-ACETYLASE-RELATED"/>
    <property type="match status" value="1"/>
</dbReference>
<comment type="caution">
    <text evidence="1">The sequence shown here is derived from an EMBL/GenBank/DDBJ whole genome shotgun (WGS) entry which is preliminary data.</text>
</comment>
<gene>
    <name evidence="1" type="ORF">ACFTOW_14425</name>
</gene>
<dbReference type="Proteomes" id="UP001597186">
    <property type="component" value="Unassembled WGS sequence"/>
</dbReference>
<proteinExistence type="predicted"/>
<protein>
    <submittedName>
        <fullName evidence="1">PIG-L deacetylase family protein</fullName>
        <ecNumber evidence="1">3.5.1.-</ecNumber>
    </submittedName>
</protein>
<evidence type="ECO:0000313" key="1">
    <source>
        <dbReference type="EMBL" id="MFD1510583.1"/>
    </source>
</evidence>